<reference evidence="10" key="1">
    <citation type="submission" date="2022-07" db="EMBL/GenBank/DDBJ databases">
        <authorList>
            <person name="Jung M.-Y."/>
            <person name="Lee M."/>
        </authorList>
    </citation>
    <scope>NUCLEOTIDE SEQUENCE</scope>
    <source>
        <strain evidence="10">S8</strain>
    </source>
</reference>
<dbReference type="RefSeq" id="WP_256944580.1">
    <property type="nucleotide sequence ID" value="NZ_JANHNZ010000002.1"/>
</dbReference>
<accession>A0ABT1WMZ4</accession>
<dbReference type="InterPro" id="IPR002864">
    <property type="entry name" value="Acyl-ACP_thioesterase_NHD"/>
</dbReference>
<dbReference type="PANTHER" id="PTHR31727:SF6">
    <property type="entry name" value="OLEOYL-ACYL CARRIER PROTEIN THIOESTERASE 1, CHLOROPLASTIC"/>
    <property type="match status" value="1"/>
</dbReference>
<dbReference type="Pfam" id="PF20791">
    <property type="entry name" value="Acyl-ACP_TE_C"/>
    <property type="match status" value="1"/>
</dbReference>
<reference evidence="10" key="3">
    <citation type="journal article" date="2023" name="Microbiol. Resour. Announc.">
        <title>Draft Genome Sequence of Granulicatella sp. Strain S8, Isolated from a Marine Fish, Seriola quinqueradiata.</title>
        <authorList>
            <person name="Lee M."/>
            <person name="Farooq A."/>
            <person name="Jeong J.B."/>
            <person name="Jung M.Y."/>
        </authorList>
    </citation>
    <scope>NUCLEOTIDE SEQUENCE</scope>
    <source>
        <strain evidence="10">S8</strain>
    </source>
</reference>
<dbReference type="SUPFAM" id="SSF54637">
    <property type="entry name" value="Thioesterase/thiol ester dehydrase-isomerase"/>
    <property type="match status" value="2"/>
</dbReference>
<organism evidence="10 11">
    <name type="scientific">Granulicatella seriolae</name>
    <dbReference type="NCBI Taxonomy" id="2967226"/>
    <lineage>
        <taxon>Bacteria</taxon>
        <taxon>Bacillati</taxon>
        <taxon>Bacillota</taxon>
        <taxon>Bacilli</taxon>
        <taxon>Lactobacillales</taxon>
        <taxon>Carnobacteriaceae</taxon>
        <taxon>Granulicatella</taxon>
    </lineage>
</organism>
<dbReference type="Gene3D" id="3.10.129.10">
    <property type="entry name" value="Hotdog Thioesterase"/>
    <property type="match status" value="1"/>
</dbReference>
<keyword evidence="7" id="KW-0275">Fatty acid biosynthesis</keyword>
<dbReference type="CDD" id="cd00586">
    <property type="entry name" value="4HBT"/>
    <property type="match status" value="1"/>
</dbReference>
<dbReference type="Pfam" id="PF01643">
    <property type="entry name" value="Acyl-ACP_TE"/>
    <property type="match status" value="1"/>
</dbReference>
<keyword evidence="6" id="KW-0443">Lipid metabolism</keyword>
<evidence type="ECO:0000256" key="7">
    <source>
        <dbReference type="ARBA" id="ARBA00023160"/>
    </source>
</evidence>
<keyword evidence="2" id="KW-0444">Lipid biosynthesis</keyword>
<dbReference type="InterPro" id="IPR045023">
    <property type="entry name" value="FATA/B"/>
</dbReference>
<evidence type="ECO:0000259" key="9">
    <source>
        <dbReference type="Pfam" id="PF20791"/>
    </source>
</evidence>
<feature type="domain" description="Acyl-ACP thioesterase-like C-terminal" evidence="9">
    <location>
        <begin position="149"/>
        <end position="246"/>
    </location>
</feature>
<evidence type="ECO:0000256" key="2">
    <source>
        <dbReference type="ARBA" id="ARBA00022516"/>
    </source>
</evidence>
<evidence type="ECO:0000256" key="3">
    <source>
        <dbReference type="ARBA" id="ARBA00022801"/>
    </source>
</evidence>
<name>A0ABT1WMZ4_9LACT</name>
<evidence type="ECO:0000259" key="8">
    <source>
        <dbReference type="Pfam" id="PF01643"/>
    </source>
</evidence>
<keyword evidence="3" id="KW-0378">Hydrolase</keyword>
<dbReference type="InterPro" id="IPR029069">
    <property type="entry name" value="HotDog_dom_sf"/>
</dbReference>
<evidence type="ECO:0000313" key="10">
    <source>
        <dbReference type="EMBL" id="MCQ9209465.1"/>
    </source>
</evidence>
<dbReference type="EMBL" id="JANHNZ010000002">
    <property type="protein sequence ID" value="MCQ9209465.1"/>
    <property type="molecule type" value="Genomic_DNA"/>
</dbReference>
<dbReference type="InterPro" id="IPR049427">
    <property type="entry name" value="Acyl-ACP_TE_C"/>
</dbReference>
<evidence type="ECO:0000256" key="4">
    <source>
        <dbReference type="ARBA" id="ARBA00022832"/>
    </source>
</evidence>
<reference evidence="10" key="2">
    <citation type="journal article" date="2023" name="Curr. Microbiol.">
        <title>Granulicatella seriolae sp. nov., a Novel Facultative Anaerobe Isolated from Yellowtail Marine Fish.</title>
        <authorList>
            <person name="Lee M."/>
            <person name="Choi Y.J."/>
            <person name="Farooq A."/>
            <person name="Jeong J.B."/>
            <person name="Jung M.Y."/>
        </authorList>
    </citation>
    <scope>NUCLEOTIDE SEQUENCE</scope>
    <source>
        <strain evidence="10">S8</strain>
    </source>
</reference>
<feature type="domain" description="Acyl-ACP thioesterase N-terminal hotdog" evidence="8">
    <location>
        <begin position="3"/>
        <end position="130"/>
    </location>
</feature>
<dbReference type="PANTHER" id="PTHR31727">
    <property type="entry name" value="OLEOYL-ACYL CARRIER PROTEIN THIOESTERASE 1, CHLOROPLASTIC"/>
    <property type="match status" value="1"/>
</dbReference>
<keyword evidence="5" id="KW-0809">Transit peptide</keyword>
<comment type="caution">
    <text evidence="10">The sequence shown here is derived from an EMBL/GenBank/DDBJ whole genome shotgun (WGS) entry which is preliminary data.</text>
</comment>
<dbReference type="Proteomes" id="UP001059480">
    <property type="component" value="Unassembled WGS sequence"/>
</dbReference>
<keyword evidence="4" id="KW-0276">Fatty acid metabolism</keyword>
<keyword evidence="11" id="KW-1185">Reference proteome</keyword>
<evidence type="ECO:0000313" key="11">
    <source>
        <dbReference type="Proteomes" id="UP001059480"/>
    </source>
</evidence>
<gene>
    <name evidence="10" type="ORF">NPA36_02775</name>
</gene>
<proteinExistence type="inferred from homology"/>
<evidence type="ECO:0000256" key="6">
    <source>
        <dbReference type="ARBA" id="ARBA00023098"/>
    </source>
</evidence>
<evidence type="ECO:0000256" key="5">
    <source>
        <dbReference type="ARBA" id="ARBA00022946"/>
    </source>
</evidence>
<evidence type="ECO:0000256" key="1">
    <source>
        <dbReference type="ARBA" id="ARBA00006500"/>
    </source>
</evidence>
<sequence length="248" mass="28977">MSNVFHITHKVLAYECDFSGRASLPMLIAMTMIASREQERILGIPNVHETKGLAWVIIQNQIDIIRFPKYEEVITIETEPLSYNKFFTYRRYTIFDENEEKIAETIATFSMIDLSKRKMVPVDLEVLNCYGIGDSKEIRRSTKLREIQEPQMEKDYSVRVLDIDYNGHVNNTRYFDWVLDTLGMDFLQKHRLMRLTVKYEKEVRPGSQVTSLAEVSSEDATGLVETSHTIKDAEQRFCQMNAKWEKLS</sequence>
<comment type="similarity">
    <text evidence="1">Belongs to the acyl-ACP thioesterase family.</text>
</comment>
<protein>
    <submittedName>
        <fullName evidence="10">Thioesterase</fullName>
    </submittedName>
</protein>